<dbReference type="EMBL" id="JRKL02003050">
    <property type="protein sequence ID" value="KAF3956558.1"/>
    <property type="molecule type" value="Genomic_DNA"/>
</dbReference>
<comment type="catalytic activity">
    <reaction evidence="11">
        <text>an alpha-D-Man-(1-&gt;2)-alpha-D-Man-(1-&gt;2)-alpha-D-Man-(1-&gt;3)-[alpha-D-Man-(1-&gt;2)-alpha-D-Man-(1-&gt;3)-alpha-D-Man-(1-&gt;6)]-beta-D-Man-(1-&gt;4)-beta-D-GlcNAc-(1-&gt;4)-alpha-D-GlcNAc-diphospho-di-trans,poly-cis-dolichol + a di-trans,poly-cis-dolichyl beta-D-mannosyl phosphate = an alpha-D-Man-(1-&gt;2)-alpha-D-Man-(1-&gt;2)-alpha-D-Man-(1-&gt;3)-[alpha-D-Man-(1-&gt;2)-alpha-D-Man-(1-&gt;3)-[alpha-D-Man-(1-&gt;6)]-alpha-D-Man-(1-&gt;6)]-beta-D-Man-(1-&gt;4)-beta-D-GlcNAc-(1-&gt;4)-alpha-D-GlcNAc-diphospho-di-trans,poly-cis-dolichol + a di-trans,poly-cis-dolichyl phosphate + H(+)</text>
        <dbReference type="Rhea" id="RHEA:29535"/>
        <dbReference type="Rhea" id="RHEA-COMP:19498"/>
        <dbReference type="Rhea" id="RHEA-COMP:19501"/>
        <dbReference type="Rhea" id="RHEA-COMP:19518"/>
        <dbReference type="Rhea" id="RHEA-COMP:19519"/>
        <dbReference type="ChEBI" id="CHEBI:15378"/>
        <dbReference type="ChEBI" id="CHEBI:57683"/>
        <dbReference type="ChEBI" id="CHEBI:58211"/>
        <dbReference type="ChEBI" id="CHEBI:132517"/>
        <dbReference type="ChEBI" id="CHEBI:132519"/>
        <dbReference type="EC" id="2.4.1.260"/>
    </reaction>
    <physiologicalReaction direction="left-to-right" evidence="11">
        <dbReference type="Rhea" id="RHEA:29536"/>
    </physiologicalReaction>
</comment>
<dbReference type="AlphaFoldDB" id="A0A8J4R2K2"/>
<evidence type="ECO:0000256" key="4">
    <source>
        <dbReference type="ARBA" id="ARBA00022676"/>
    </source>
</evidence>
<evidence type="ECO:0000256" key="6">
    <source>
        <dbReference type="ARBA" id="ARBA00022692"/>
    </source>
</evidence>
<comment type="caution">
    <text evidence="12">Lacks conserved residue(s) required for the propagation of feature annotation.</text>
</comment>
<evidence type="ECO:0000256" key="7">
    <source>
        <dbReference type="ARBA" id="ARBA00022824"/>
    </source>
</evidence>
<dbReference type="Proteomes" id="UP000737018">
    <property type="component" value="Unassembled WGS sequence"/>
</dbReference>
<evidence type="ECO:0000256" key="10">
    <source>
        <dbReference type="ARBA" id="ARBA00044721"/>
    </source>
</evidence>
<dbReference type="OrthoDB" id="19039at2759"/>
<dbReference type="GO" id="GO:0006487">
    <property type="term" value="P:protein N-linked glycosylation"/>
    <property type="evidence" value="ECO:0007669"/>
    <property type="project" value="TreeGrafter"/>
</dbReference>
<reference evidence="13" key="1">
    <citation type="submission" date="2020-03" db="EMBL/GenBank/DDBJ databases">
        <title>Castanea mollissima Vanexum genome sequencing.</title>
        <authorList>
            <person name="Staton M."/>
        </authorList>
    </citation>
    <scope>NUCLEOTIDE SEQUENCE</scope>
    <source>
        <tissue evidence="13">Leaf</tissue>
    </source>
</reference>
<comment type="function">
    <text evidence="10">Mannosyltransferase that operates in the biosynthetic pathway of dolichol-linked oligosaccharides, the glycan precursors employed in protein asparagine (N)-glycosylation. The assembly of dolichol-linked oligosaccharides begins on the cytosolic side of the endoplasmic reticulum membrane and finishes in its lumen. The sequential addition of sugars to dolichol pyrophosphate produces dolichol-linked oligosaccharides containing fourteen sugars, including two GlcNAcs, nine mannoses and three glucoses. Once assembled, the oligosaccharide is transferred from the lipid to nascent proteins by oligosaccharyltransferases. In the lumen of the endoplasmic reticulum, adds the eighth mannose residue in an alpha-1,6 linkage onto Man(7)GlcNAc(2)-PP-dolichol to produce Man(8)GlcNAc(2)-PP-dolichol.</text>
</comment>
<keyword evidence="4 12" id="KW-0328">Glycosyltransferase</keyword>
<feature type="transmembrane region" description="Helical" evidence="12">
    <location>
        <begin position="35"/>
        <end position="57"/>
    </location>
</feature>
<evidence type="ECO:0000256" key="3">
    <source>
        <dbReference type="ARBA" id="ARBA00007063"/>
    </source>
</evidence>
<keyword evidence="7 12" id="KW-0256">Endoplasmic reticulum</keyword>
<dbReference type="PANTHER" id="PTHR22760:SF1">
    <property type="entry name" value="DOL-P-MAN:MAN(7)GLCNAC(2)-PP-DOL ALPHA-1,6-MANNOSYLTRANSFERASE"/>
    <property type="match status" value="1"/>
</dbReference>
<keyword evidence="9 12" id="KW-0472">Membrane</keyword>
<evidence type="ECO:0000256" key="12">
    <source>
        <dbReference type="RuleBase" id="RU363075"/>
    </source>
</evidence>
<organism evidence="13 14">
    <name type="scientific">Castanea mollissima</name>
    <name type="common">Chinese chestnut</name>
    <dbReference type="NCBI Taxonomy" id="60419"/>
    <lineage>
        <taxon>Eukaryota</taxon>
        <taxon>Viridiplantae</taxon>
        <taxon>Streptophyta</taxon>
        <taxon>Embryophyta</taxon>
        <taxon>Tracheophyta</taxon>
        <taxon>Spermatophyta</taxon>
        <taxon>Magnoliopsida</taxon>
        <taxon>eudicotyledons</taxon>
        <taxon>Gunneridae</taxon>
        <taxon>Pentapetalae</taxon>
        <taxon>rosids</taxon>
        <taxon>fabids</taxon>
        <taxon>Fagales</taxon>
        <taxon>Fagaceae</taxon>
        <taxon>Castanea</taxon>
    </lineage>
</organism>
<sequence>MKFMLSAGLVKCLSLGSYSTEGYNNRKKTFWKLLNFIMLGLLLISLGCTIITFMASYNNYPSGHALKDLHQIGHLPNNTNEQWVHIDPFSAMNGISRFCETEYPWRYSKEEEIPLEEFCHRNFTFLINEHCYIDGFKCLFSINGFSRTRLQIGFPPLLLLKEPKAARNYLEVTISCLRFALDQMAQDPRPTGLDGLQTMLKPKQRCHLHKIINPFPFLCIT</sequence>
<keyword evidence="5" id="KW-0808">Transferase</keyword>
<evidence type="ECO:0000256" key="1">
    <source>
        <dbReference type="ARBA" id="ARBA00004477"/>
    </source>
</evidence>
<comment type="caution">
    <text evidence="13">The sequence shown here is derived from an EMBL/GenBank/DDBJ whole genome shotgun (WGS) entry which is preliminary data.</text>
</comment>
<dbReference type="InterPro" id="IPR005599">
    <property type="entry name" value="GPI_mannosylTrfase"/>
</dbReference>
<evidence type="ECO:0000256" key="8">
    <source>
        <dbReference type="ARBA" id="ARBA00022989"/>
    </source>
</evidence>
<gene>
    <name evidence="13" type="ORF">CMV_018320</name>
</gene>
<proteinExistence type="inferred from homology"/>
<keyword evidence="14" id="KW-1185">Reference proteome</keyword>
<evidence type="ECO:0000256" key="5">
    <source>
        <dbReference type="ARBA" id="ARBA00022679"/>
    </source>
</evidence>
<dbReference type="GO" id="GO:0005789">
    <property type="term" value="C:endoplasmic reticulum membrane"/>
    <property type="evidence" value="ECO:0007669"/>
    <property type="project" value="UniProtKB-SubCell"/>
</dbReference>
<dbReference type="EC" id="2.4.1.-" evidence="12"/>
<evidence type="ECO:0000313" key="13">
    <source>
        <dbReference type="EMBL" id="KAF3956558.1"/>
    </source>
</evidence>
<evidence type="ECO:0000256" key="9">
    <source>
        <dbReference type="ARBA" id="ARBA00023136"/>
    </source>
</evidence>
<dbReference type="PANTHER" id="PTHR22760">
    <property type="entry name" value="GLYCOSYLTRANSFERASE"/>
    <property type="match status" value="1"/>
</dbReference>
<comment type="similarity">
    <text evidence="3 12">Belongs to the glycosyltransferase 22 family.</text>
</comment>
<evidence type="ECO:0000256" key="2">
    <source>
        <dbReference type="ARBA" id="ARBA00004922"/>
    </source>
</evidence>
<keyword evidence="6 12" id="KW-0812">Transmembrane</keyword>
<accession>A0A8J4R2K2</accession>
<evidence type="ECO:0000256" key="11">
    <source>
        <dbReference type="ARBA" id="ARBA00048899"/>
    </source>
</evidence>
<name>A0A8J4R2K2_9ROSI</name>
<evidence type="ECO:0000313" key="14">
    <source>
        <dbReference type="Proteomes" id="UP000737018"/>
    </source>
</evidence>
<comment type="pathway">
    <text evidence="2">Protein modification; protein glycosylation.</text>
</comment>
<keyword evidence="8 12" id="KW-1133">Transmembrane helix</keyword>
<protein>
    <recommendedName>
        <fullName evidence="12">Mannosyltransferase</fullName>
        <ecNumber evidence="12">2.4.1.-</ecNumber>
    </recommendedName>
</protein>
<comment type="subcellular location">
    <subcellularLocation>
        <location evidence="1 12">Endoplasmic reticulum membrane</location>
        <topology evidence="1 12">Multi-pass membrane protein</topology>
    </subcellularLocation>
</comment>
<dbReference type="GO" id="GO:0052917">
    <property type="term" value="F:dol-P-Man:Man(7)GlcNAc(2)-PP-Dol alpha-1,6-mannosyltransferase activity"/>
    <property type="evidence" value="ECO:0007669"/>
    <property type="project" value="UniProtKB-EC"/>
</dbReference>